<sequence length="43" mass="4985">MPFVEEEKVANFFCRTLSIIHKAPLFIKFHPSNYKGSSVIFNP</sequence>
<proteinExistence type="predicted"/>
<dbReference type="EMBL" id="GU474873">
    <property type="protein sequence ID" value="ADI17739.1"/>
    <property type="molecule type" value="Genomic_DNA"/>
</dbReference>
<reference evidence="1" key="1">
    <citation type="journal article" date="2011" name="Environ. Microbiol.">
        <title>Time-series analyses of Monterey Bay coastal microbial picoplankton using a 'genome proxy' microarray.</title>
        <authorList>
            <person name="Rich V.I."/>
            <person name="Pham V.D."/>
            <person name="Eppley J."/>
            <person name="Shi Y."/>
            <person name="DeLong E.F."/>
        </authorList>
    </citation>
    <scope>NUCLEOTIDE SEQUENCE</scope>
</reference>
<organism evidence="1">
    <name type="scientific">uncultured nuHF1 cluster bacterium HF0130_31E21</name>
    <dbReference type="NCBI Taxonomy" id="710728"/>
    <lineage>
        <taxon>Bacteria</taxon>
        <taxon>environmental samples</taxon>
    </lineage>
</organism>
<evidence type="ECO:0000313" key="1">
    <source>
        <dbReference type="EMBL" id="ADI17739.1"/>
    </source>
</evidence>
<dbReference type="AlphaFoldDB" id="E0XTJ8"/>
<protein>
    <submittedName>
        <fullName evidence="1">Uncharacterized protein</fullName>
    </submittedName>
</protein>
<name>E0XTJ8_9BACT</name>
<accession>E0XTJ8</accession>